<dbReference type="GeneID" id="118419833"/>
<feature type="compositionally biased region" description="Basic and acidic residues" evidence="3">
    <location>
        <begin position="240"/>
        <end position="249"/>
    </location>
</feature>
<reference evidence="5" key="1">
    <citation type="journal article" date="2008" name="Nature">
        <title>The amphioxus genome and the evolution of the chordate karyotype.</title>
        <authorList>
            <consortium name="US DOE Joint Genome Institute (JGI-PGF)"/>
            <person name="Putnam N.H."/>
            <person name="Butts T."/>
            <person name="Ferrier D.E.K."/>
            <person name="Furlong R.F."/>
            <person name="Hellsten U."/>
            <person name="Kawashima T."/>
            <person name="Robinson-Rechavi M."/>
            <person name="Shoguchi E."/>
            <person name="Terry A."/>
            <person name="Yu J.-K."/>
            <person name="Benito-Gutierrez E.L."/>
            <person name="Dubchak I."/>
            <person name="Garcia-Fernandez J."/>
            <person name="Gibson-Brown J.J."/>
            <person name="Grigoriev I.V."/>
            <person name="Horton A.C."/>
            <person name="de Jong P.J."/>
            <person name="Jurka J."/>
            <person name="Kapitonov V.V."/>
            <person name="Kohara Y."/>
            <person name="Kuroki Y."/>
            <person name="Lindquist E."/>
            <person name="Lucas S."/>
            <person name="Osoegawa K."/>
            <person name="Pennacchio L.A."/>
            <person name="Salamov A.A."/>
            <person name="Satou Y."/>
            <person name="Sauka-Spengler T."/>
            <person name="Schmutz J."/>
            <person name="Shin-I T."/>
            <person name="Toyoda A."/>
            <person name="Bronner-Fraser M."/>
            <person name="Fujiyama A."/>
            <person name="Holland L.Z."/>
            <person name="Holland P.W.H."/>
            <person name="Satoh N."/>
            <person name="Rokhsar D.S."/>
        </authorList>
    </citation>
    <scope>NUCLEOTIDE SEQUENCE [LARGE SCALE GENOMIC DNA]</scope>
    <source>
        <strain evidence="5">S238N-H82</strain>
        <tissue evidence="5">Testes</tissue>
    </source>
</reference>
<feature type="region of interest" description="Disordered" evidence="3">
    <location>
        <begin position="487"/>
        <end position="523"/>
    </location>
</feature>
<dbReference type="PROSITE" id="PS51457">
    <property type="entry name" value="BEN"/>
    <property type="match status" value="1"/>
</dbReference>
<gene>
    <name evidence="7" type="primary">LOC118419833</name>
    <name evidence="5" type="ORF">BRAFLDRAFT_121113</name>
</gene>
<evidence type="ECO:0000256" key="1">
    <source>
        <dbReference type="ARBA" id="ARBA00004123"/>
    </source>
</evidence>
<dbReference type="PANTHER" id="PTHR47305:SF1">
    <property type="entry name" value="BEN DOMAIN-CONTAINING PROTEIN"/>
    <property type="match status" value="1"/>
</dbReference>
<dbReference type="GO" id="GO:0003677">
    <property type="term" value="F:DNA binding"/>
    <property type="evidence" value="ECO:0007669"/>
    <property type="project" value="InterPro"/>
</dbReference>
<feature type="compositionally biased region" description="Basic and acidic residues" evidence="3">
    <location>
        <begin position="138"/>
        <end position="164"/>
    </location>
</feature>
<reference evidence="6" key="2">
    <citation type="journal article" date="2020" name="Nat. Ecol. Evol.">
        <title>Deeply conserved synteny resolves early events in vertebrate evolution.</title>
        <authorList>
            <person name="Simakov O."/>
            <person name="Marletaz F."/>
            <person name="Yue J.X."/>
            <person name="O'Connell B."/>
            <person name="Jenkins J."/>
            <person name="Brandt A."/>
            <person name="Calef R."/>
            <person name="Tung C.H."/>
            <person name="Huang T.K."/>
            <person name="Schmutz J."/>
            <person name="Satoh N."/>
            <person name="Yu J.K."/>
            <person name="Putnam N.H."/>
            <person name="Green R.E."/>
            <person name="Rokhsar D.S."/>
        </authorList>
    </citation>
    <scope>NUCLEOTIDE SEQUENCE [LARGE SCALE GENOMIC DNA]</scope>
    <source>
        <strain evidence="6">S238N-H82</strain>
    </source>
</reference>
<name>C3YS07_BRAFL</name>
<proteinExistence type="predicted"/>
<feature type="region of interest" description="Disordered" evidence="3">
    <location>
        <begin position="333"/>
        <end position="462"/>
    </location>
</feature>
<keyword evidence="6" id="KW-1185">Reference proteome</keyword>
<feature type="compositionally biased region" description="Basic and acidic residues" evidence="3">
    <location>
        <begin position="266"/>
        <end position="287"/>
    </location>
</feature>
<dbReference type="EMBL" id="GG666548">
    <property type="protein sequence ID" value="EEN56912.1"/>
    <property type="molecule type" value="Genomic_DNA"/>
</dbReference>
<dbReference type="GO" id="GO:0005634">
    <property type="term" value="C:nucleus"/>
    <property type="evidence" value="ECO:0007669"/>
    <property type="project" value="UniProtKB-SubCell"/>
</dbReference>
<dbReference type="AlphaFoldDB" id="C3YS07"/>
<evidence type="ECO:0000259" key="4">
    <source>
        <dbReference type="PROSITE" id="PS51457"/>
    </source>
</evidence>
<accession>C3YS07</accession>
<organism>
    <name type="scientific">Branchiostoma floridae</name>
    <name type="common">Florida lancelet</name>
    <name type="synonym">Amphioxus</name>
    <dbReference type="NCBI Taxonomy" id="7739"/>
    <lineage>
        <taxon>Eukaryota</taxon>
        <taxon>Metazoa</taxon>
        <taxon>Chordata</taxon>
        <taxon>Cephalochordata</taxon>
        <taxon>Leptocardii</taxon>
        <taxon>Amphioxiformes</taxon>
        <taxon>Branchiostomatidae</taxon>
        <taxon>Branchiostoma</taxon>
    </lineage>
</organism>
<sequence>MEKWAVVLYEVDLSYVAVPVSYILPPAENDKDFGEFNILAKWLEPADLRNPKPRAERKTHLLRAMEINRGNEKAMKAEALRLGHNMQKVQEEENLETGTGRIRKPSQKKLLSLDNNGSDDEGASPQESKGKKKKGKKIDKAKPGKDEKTDGEKKDGKMATDRRNKAGMGKKQGNGGEKTDGENTDEEKTEENSEQIKDGAGSTTVRKPAVKTTGGKRKKGSETFGNVETLSAEKRRKIKAQMDQDREETMNIVSDLANGDIAGEPQLKEGNHSLKEKQPVKEKKTTEEQSLATLQDLQDAVREATREMKEFGPKLALIEGKLDKLDTLERKLDWLTDKVKKPKSKGTPSAARSAPPSTPGTGRGDLEPPSSRGDLQSPGGSRGDLQSPGGSRGDLQSPGGSRGDLQSPGGSRGDLQSPGGSRGDLQSPAGSRGDLQSPAGSRGDLESPSSSRGDLESPFGSRGLIGCAALGGAISGALHSVNEPDLQEIGASPTQHPFESRSFTDMDSQDSPGSSAATQPNSQPMVLIGAPARQVRVPAEAVAKAEECLAGGMSKFTRTGKLPQGVTTPLLGALFTRKQLAESSALGDSDYPALDHNKVQAIFEWVEVKAGKRVGDSIFRRQLGSLISNRCRHVRNKDKP</sequence>
<evidence type="ECO:0000256" key="2">
    <source>
        <dbReference type="ARBA" id="ARBA00023242"/>
    </source>
</evidence>
<feature type="domain" description="BEN" evidence="4">
    <location>
        <begin position="532"/>
        <end position="638"/>
    </location>
</feature>
<feature type="region of interest" description="Disordered" evidence="3">
    <location>
        <begin position="83"/>
        <end position="291"/>
    </location>
</feature>
<protein>
    <submittedName>
        <fullName evidence="7">Uncharacterized protein LOC118419833</fullName>
    </submittedName>
</protein>
<dbReference type="InterPro" id="IPR018379">
    <property type="entry name" value="BEN_domain"/>
</dbReference>
<evidence type="ECO:0000256" key="3">
    <source>
        <dbReference type="SAM" id="MobiDB-lite"/>
    </source>
</evidence>
<dbReference type="InParanoid" id="C3YS07"/>
<evidence type="ECO:0000313" key="5">
    <source>
        <dbReference type="EMBL" id="EEN56912.1"/>
    </source>
</evidence>
<keyword evidence="2" id="KW-0539">Nucleus</keyword>
<reference evidence="7" key="3">
    <citation type="submission" date="2025-04" db="UniProtKB">
        <authorList>
            <consortium name="RefSeq"/>
        </authorList>
    </citation>
    <scope>IDENTIFICATION</scope>
    <source>
        <strain evidence="7">S238N-H82</strain>
        <tissue evidence="7">Testes</tissue>
    </source>
</reference>
<feature type="compositionally biased region" description="Polar residues" evidence="3">
    <location>
        <begin position="505"/>
        <end position="523"/>
    </location>
</feature>
<evidence type="ECO:0000313" key="6">
    <source>
        <dbReference type="Proteomes" id="UP000001554"/>
    </source>
</evidence>
<dbReference type="RefSeq" id="XP_035682343.1">
    <property type="nucleotide sequence ID" value="XM_035826450.1"/>
</dbReference>
<dbReference type="KEGG" id="bfo:118419833"/>
<feature type="compositionally biased region" description="Low complexity" evidence="3">
    <location>
        <begin position="346"/>
        <end position="355"/>
    </location>
</feature>
<comment type="subcellular location">
    <subcellularLocation>
        <location evidence="1">Nucleus</location>
    </subcellularLocation>
</comment>
<dbReference type="Proteomes" id="UP000001554">
    <property type="component" value="Chromosome 7"/>
</dbReference>
<dbReference type="PANTHER" id="PTHR47305">
    <property type="entry name" value="BEN DOMAIN-CONTAINING PROTEIN 2"/>
    <property type="match status" value="1"/>
</dbReference>
<evidence type="ECO:0000313" key="7">
    <source>
        <dbReference type="RefSeq" id="XP_035682343.1"/>
    </source>
</evidence>